<feature type="binding site" evidence="9">
    <location>
        <position position="93"/>
    </location>
    <ligand>
        <name>a divalent metal cation</name>
        <dbReference type="ChEBI" id="CHEBI:60240"/>
    </ligand>
</feature>
<dbReference type="HAMAP" id="MF_00060">
    <property type="entry name" value="SurE"/>
    <property type="match status" value="1"/>
</dbReference>
<evidence type="ECO:0000256" key="7">
    <source>
        <dbReference type="ARBA" id="ARBA00022741"/>
    </source>
</evidence>
<accession>A0A7W5Z280</accession>
<dbReference type="InterPro" id="IPR002828">
    <property type="entry name" value="SurE-like_Pase/nucleotidase"/>
</dbReference>
<dbReference type="AlphaFoldDB" id="A0A7W5Z280"/>
<evidence type="ECO:0000256" key="3">
    <source>
        <dbReference type="ARBA" id="ARBA00004496"/>
    </source>
</evidence>
<dbReference type="GO" id="GO:0000166">
    <property type="term" value="F:nucleotide binding"/>
    <property type="evidence" value="ECO:0007669"/>
    <property type="project" value="UniProtKB-KW"/>
</dbReference>
<keyword evidence="7 9" id="KW-0547">Nucleotide-binding</keyword>
<keyword evidence="8 9" id="KW-0378">Hydrolase</keyword>
<dbReference type="PANTHER" id="PTHR30457:SF12">
    <property type="entry name" value="5'_3'-NUCLEOTIDASE SURE"/>
    <property type="match status" value="1"/>
</dbReference>
<gene>
    <name evidence="9" type="primary">surE</name>
    <name evidence="11" type="ORF">FHS81_000688</name>
</gene>
<evidence type="ECO:0000256" key="2">
    <source>
        <dbReference type="ARBA" id="ARBA00001946"/>
    </source>
</evidence>
<dbReference type="FunFam" id="3.40.1210.10:FF:000001">
    <property type="entry name" value="5'/3'-nucleotidase SurE"/>
    <property type="match status" value="1"/>
</dbReference>
<keyword evidence="5 9" id="KW-0963">Cytoplasm</keyword>
<evidence type="ECO:0000256" key="4">
    <source>
        <dbReference type="ARBA" id="ARBA00011062"/>
    </source>
</evidence>
<dbReference type="Proteomes" id="UP000537592">
    <property type="component" value="Unassembled WGS sequence"/>
</dbReference>
<dbReference type="PANTHER" id="PTHR30457">
    <property type="entry name" value="5'-NUCLEOTIDASE SURE"/>
    <property type="match status" value="1"/>
</dbReference>
<dbReference type="EC" id="3.1.3.5" evidence="9"/>
<reference evidence="11 12" key="1">
    <citation type="submission" date="2020-08" db="EMBL/GenBank/DDBJ databases">
        <title>Genomic Encyclopedia of Type Strains, Phase IV (KMG-IV): sequencing the most valuable type-strain genomes for metagenomic binning, comparative biology and taxonomic classification.</title>
        <authorList>
            <person name="Goeker M."/>
        </authorList>
    </citation>
    <scope>NUCLEOTIDE SEQUENCE [LARGE SCALE GENOMIC DNA]</scope>
    <source>
        <strain evidence="11 12">DSM 28760</strain>
    </source>
</reference>
<dbReference type="GO" id="GO:0005737">
    <property type="term" value="C:cytoplasm"/>
    <property type="evidence" value="ECO:0007669"/>
    <property type="project" value="UniProtKB-SubCell"/>
</dbReference>
<comment type="catalytic activity">
    <reaction evidence="1 9">
        <text>a ribonucleoside 5'-phosphate + H2O = a ribonucleoside + phosphate</text>
        <dbReference type="Rhea" id="RHEA:12484"/>
        <dbReference type="ChEBI" id="CHEBI:15377"/>
        <dbReference type="ChEBI" id="CHEBI:18254"/>
        <dbReference type="ChEBI" id="CHEBI:43474"/>
        <dbReference type="ChEBI" id="CHEBI:58043"/>
        <dbReference type="EC" id="3.1.3.5"/>
    </reaction>
</comment>
<comment type="similarity">
    <text evidence="4 9">Belongs to the SurE nucleotidase family.</text>
</comment>
<keyword evidence="12" id="KW-1185">Reference proteome</keyword>
<evidence type="ECO:0000313" key="11">
    <source>
        <dbReference type="EMBL" id="MBB3808634.1"/>
    </source>
</evidence>
<dbReference type="GO" id="GO:0004309">
    <property type="term" value="F:exopolyphosphatase activity"/>
    <property type="evidence" value="ECO:0007669"/>
    <property type="project" value="TreeGrafter"/>
</dbReference>
<keyword evidence="6 9" id="KW-0479">Metal-binding</keyword>
<dbReference type="InterPro" id="IPR030048">
    <property type="entry name" value="SurE"/>
</dbReference>
<evidence type="ECO:0000256" key="6">
    <source>
        <dbReference type="ARBA" id="ARBA00022723"/>
    </source>
</evidence>
<sequence>MRILVSNDDGINAEGLGVLEKVAAELSSDVWVVAPETDQSGVSHSLSLHDPLRMRELGGNRFAVSGTPTDCIIMAVRHLFQDELPDLVLSGINRGQNVAEDVIYSGTVAAAMEGTIFGIPSIALSQVYGPGGRAETRWDSSAAHAADVIRQIVDAGIDPGVLVNVNFPDCASEEVEGIAVTAQGRRNIAFMKVEEREDGRGRPYYWLMGARAPHEPKDGTDLWAVRNKRIAVTPLQIDLTHEPSMTRYASLFHGQRQ</sequence>
<proteinExistence type="inferred from homology"/>
<evidence type="ECO:0000313" key="12">
    <source>
        <dbReference type="Proteomes" id="UP000537592"/>
    </source>
</evidence>
<dbReference type="GO" id="GO:0008253">
    <property type="term" value="F:5'-nucleotidase activity"/>
    <property type="evidence" value="ECO:0007669"/>
    <property type="project" value="UniProtKB-UniRule"/>
</dbReference>
<feature type="binding site" evidence="9">
    <location>
        <position position="9"/>
    </location>
    <ligand>
        <name>a divalent metal cation</name>
        <dbReference type="ChEBI" id="CHEBI:60240"/>
    </ligand>
</feature>
<comment type="subcellular location">
    <subcellularLocation>
        <location evidence="3 9">Cytoplasm</location>
    </subcellularLocation>
</comment>
<feature type="binding site" evidence="9">
    <location>
        <position position="40"/>
    </location>
    <ligand>
        <name>a divalent metal cation</name>
        <dbReference type="ChEBI" id="CHEBI:60240"/>
    </ligand>
</feature>
<feature type="domain" description="Survival protein SurE-like phosphatase/nucleotidase" evidence="10">
    <location>
        <begin position="3"/>
        <end position="188"/>
    </location>
</feature>
<evidence type="ECO:0000256" key="1">
    <source>
        <dbReference type="ARBA" id="ARBA00000815"/>
    </source>
</evidence>
<dbReference type="NCBIfam" id="NF001490">
    <property type="entry name" value="PRK00346.1-4"/>
    <property type="match status" value="1"/>
</dbReference>
<dbReference type="GO" id="GO:0008254">
    <property type="term" value="F:3'-nucleotidase activity"/>
    <property type="evidence" value="ECO:0007669"/>
    <property type="project" value="TreeGrafter"/>
</dbReference>
<protein>
    <recommendedName>
        <fullName evidence="9">5'-nucleotidase SurE</fullName>
        <ecNumber evidence="9">3.1.3.5</ecNumber>
    </recommendedName>
    <alternativeName>
        <fullName evidence="9">Nucleoside 5'-monophosphate phosphohydrolase</fullName>
    </alternativeName>
</protein>
<dbReference type="SUPFAM" id="SSF64167">
    <property type="entry name" value="SurE-like"/>
    <property type="match status" value="1"/>
</dbReference>
<comment type="caution">
    <text evidence="11">The sequence shown here is derived from an EMBL/GenBank/DDBJ whole genome shotgun (WGS) entry which is preliminary data.</text>
</comment>
<feature type="binding site" evidence="9">
    <location>
        <position position="8"/>
    </location>
    <ligand>
        <name>a divalent metal cation</name>
        <dbReference type="ChEBI" id="CHEBI:60240"/>
    </ligand>
</feature>
<dbReference type="GO" id="GO:0046872">
    <property type="term" value="F:metal ion binding"/>
    <property type="evidence" value="ECO:0007669"/>
    <property type="project" value="UniProtKB-UniRule"/>
</dbReference>
<dbReference type="Gene3D" id="3.40.1210.10">
    <property type="entry name" value="Survival protein SurE-like phosphatase/nucleotidase"/>
    <property type="match status" value="1"/>
</dbReference>
<dbReference type="NCBIfam" id="TIGR00087">
    <property type="entry name" value="surE"/>
    <property type="match status" value="1"/>
</dbReference>
<name>A0A7W5Z280_9HYPH</name>
<comment type="function">
    <text evidence="9">Nucleotidase that shows phosphatase activity on nucleoside 5'-monophosphates.</text>
</comment>
<dbReference type="Pfam" id="PF01975">
    <property type="entry name" value="SurE"/>
    <property type="match status" value="1"/>
</dbReference>
<evidence type="ECO:0000256" key="8">
    <source>
        <dbReference type="ARBA" id="ARBA00022801"/>
    </source>
</evidence>
<dbReference type="EMBL" id="JACICC010000001">
    <property type="protein sequence ID" value="MBB3808634.1"/>
    <property type="molecule type" value="Genomic_DNA"/>
</dbReference>
<organism evidence="11 12">
    <name type="scientific">Pseudochelatococcus contaminans</name>
    <dbReference type="NCBI Taxonomy" id="1538103"/>
    <lineage>
        <taxon>Bacteria</taxon>
        <taxon>Pseudomonadati</taxon>
        <taxon>Pseudomonadota</taxon>
        <taxon>Alphaproteobacteria</taxon>
        <taxon>Hyphomicrobiales</taxon>
        <taxon>Chelatococcaceae</taxon>
        <taxon>Pseudochelatococcus</taxon>
    </lineage>
</organism>
<evidence type="ECO:0000256" key="5">
    <source>
        <dbReference type="ARBA" id="ARBA00022490"/>
    </source>
</evidence>
<evidence type="ECO:0000256" key="9">
    <source>
        <dbReference type="HAMAP-Rule" id="MF_00060"/>
    </source>
</evidence>
<dbReference type="InterPro" id="IPR036523">
    <property type="entry name" value="SurE-like_sf"/>
</dbReference>
<comment type="cofactor">
    <cofactor evidence="9">
        <name>a divalent metal cation</name>
        <dbReference type="ChEBI" id="CHEBI:60240"/>
    </cofactor>
    <text evidence="9">Binds 1 divalent metal cation per subunit.</text>
</comment>
<comment type="cofactor">
    <cofactor evidence="2">
        <name>Mg(2+)</name>
        <dbReference type="ChEBI" id="CHEBI:18420"/>
    </cofactor>
</comment>
<evidence type="ECO:0000259" key="10">
    <source>
        <dbReference type="Pfam" id="PF01975"/>
    </source>
</evidence>
<dbReference type="RefSeq" id="WP_183750606.1">
    <property type="nucleotide sequence ID" value="NZ_JACICC010000001.1"/>
</dbReference>